<feature type="transmembrane region" description="Helical" evidence="9">
    <location>
        <begin position="254"/>
        <end position="280"/>
    </location>
</feature>
<accession>A0A0S1X9P8</accession>
<evidence type="ECO:0000256" key="6">
    <source>
        <dbReference type="ARBA" id="ARBA00022989"/>
    </source>
</evidence>
<feature type="transmembrane region" description="Helical" evidence="9">
    <location>
        <begin position="301"/>
        <end position="330"/>
    </location>
</feature>
<gene>
    <name evidence="11" type="ORF">TBCH5v1_0504</name>
</gene>
<evidence type="ECO:0000256" key="4">
    <source>
        <dbReference type="ARBA" id="ARBA00022692"/>
    </source>
</evidence>
<proteinExistence type="inferred from homology"/>
<dbReference type="GeneID" id="26135788"/>
<keyword evidence="8 9" id="KW-0472">Membrane</keyword>
<dbReference type="EMBL" id="CP013050">
    <property type="protein sequence ID" value="ALM74472.1"/>
    <property type="molecule type" value="Genomic_DNA"/>
</dbReference>
<evidence type="ECO:0000313" key="11">
    <source>
        <dbReference type="EMBL" id="ALM74472.1"/>
    </source>
</evidence>
<feature type="transmembrane region" description="Helical" evidence="9">
    <location>
        <begin position="22"/>
        <end position="43"/>
    </location>
</feature>
<dbReference type="Proteomes" id="UP000066042">
    <property type="component" value="Chromosome"/>
</dbReference>
<evidence type="ECO:0000256" key="9">
    <source>
        <dbReference type="SAM" id="Phobius"/>
    </source>
</evidence>
<dbReference type="Pfam" id="PF01769">
    <property type="entry name" value="MgtE"/>
    <property type="match status" value="2"/>
</dbReference>
<dbReference type="GO" id="GO:0008324">
    <property type="term" value="F:monoatomic cation transmembrane transporter activity"/>
    <property type="evidence" value="ECO:0007669"/>
    <property type="project" value="InterPro"/>
</dbReference>
<feature type="transmembrane region" description="Helical" evidence="9">
    <location>
        <begin position="97"/>
        <end position="118"/>
    </location>
</feature>
<organism evidence="11 12">
    <name type="scientific">Thermococcus barophilus</name>
    <dbReference type="NCBI Taxonomy" id="55802"/>
    <lineage>
        <taxon>Archaea</taxon>
        <taxon>Methanobacteriati</taxon>
        <taxon>Methanobacteriota</taxon>
        <taxon>Thermococci</taxon>
        <taxon>Thermococcales</taxon>
        <taxon>Thermococcaceae</taxon>
        <taxon>Thermococcus</taxon>
    </lineage>
</organism>
<dbReference type="Gene3D" id="1.10.357.20">
    <property type="entry name" value="SLC41 divalent cation transporters, integral membrane domain"/>
    <property type="match status" value="2"/>
</dbReference>
<dbReference type="InterPro" id="IPR045349">
    <property type="entry name" value="SLC41A1-3"/>
</dbReference>
<feature type="domain" description="SLC41A/MgtE integral membrane" evidence="10">
    <location>
        <begin position="62"/>
        <end position="187"/>
    </location>
</feature>
<keyword evidence="7" id="KW-0406">Ion transport</keyword>
<feature type="transmembrane region" description="Helical" evidence="9">
    <location>
        <begin position="197"/>
        <end position="215"/>
    </location>
</feature>
<dbReference type="InterPro" id="IPR036739">
    <property type="entry name" value="SLC41_membr_dom_sf"/>
</dbReference>
<evidence type="ECO:0000256" key="1">
    <source>
        <dbReference type="ARBA" id="ARBA00004141"/>
    </source>
</evidence>
<feature type="transmembrane region" description="Helical" evidence="9">
    <location>
        <begin position="168"/>
        <end position="191"/>
    </location>
</feature>
<feature type="transmembrane region" description="Helical" evidence="9">
    <location>
        <begin position="336"/>
        <end position="360"/>
    </location>
</feature>
<dbReference type="InterPro" id="IPR006667">
    <property type="entry name" value="SLC41_membr_dom"/>
</dbReference>
<evidence type="ECO:0000256" key="7">
    <source>
        <dbReference type="ARBA" id="ARBA00023065"/>
    </source>
</evidence>
<dbReference type="PATRIC" id="fig|55802.8.peg.500"/>
<comment type="similarity">
    <text evidence="2">Belongs to the SLC41A transporter family.</text>
</comment>
<dbReference type="GO" id="GO:0016020">
    <property type="term" value="C:membrane"/>
    <property type="evidence" value="ECO:0007669"/>
    <property type="project" value="UniProtKB-SubCell"/>
</dbReference>
<feature type="domain" description="SLC41A/MgtE integral membrane" evidence="10">
    <location>
        <begin position="266"/>
        <end position="390"/>
    </location>
</feature>
<dbReference type="PANTHER" id="PTHR16228">
    <property type="entry name" value="DIVALENT CATION TRANSPORTER SOLUTE CARRIER FAMILY 41"/>
    <property type="match status" value="1"/>
</dbReference>
<evidence type="ECO:0000256" key="2">
    <source>
        <dbReference type="ARBA" id="ARBA00009749"/>
    </source>
</evidence>
<dbReference type="STRING" id="55802.TBCH5v1_0504"/>
<dbReference type="SUPFAM" id="SSF161093">
    <property type="entry name" value="MgtE membrane domain-like"/>
    <property type="match status" value="2"/>
</dbReference>
<keyword evidence="6 9" id="KW-1133">Transmembrane helix</keyword>
<feature type="transmembrane region" description="Helical" evidence="9">
    <location>
        <begin position="227"/>
        <end position="248"/>
    </location>
</feature>
<dbReference type="AlphaFoldDB" id="A0A0S1X9P8"/>
<comment type="subcellular location">
    <subcellularLocation>
        <location evidence="1">Membrane</location>
        <topology evidence="1">Multi-pass membrane protein</topology>
    </subcellularLocation>
</comment>
<keyword evidence="5" id="KW-0460">Magnesium</keyword>
<evidence type="ECO:0000259" key="10">
    <source>
        <dbReference type="Pfam" id="PF01769"/>
    </source>
</evidence>
<evidence type="ECO:0000256" key="3">
    <source>
        <dbReference type="ARBA" id="ARBA00022448"/>
    </source>
</evidence>
<keyword evidence="4 9" id="KW-0812">Transmembrane</keyword>
<dbReference type="PANTHER" id="PTHR16228:SF7">
    <property type="entry name" value="SLC41A_MGTE INTEGRAL MEMBRANE DOMAIN-CONTAINING PROTEIN"/>
    <property type="match status" value="1"/>
</dbReference>
<feature type="transmembrane region" description="Helical" evidence="9">
    <location>
        <begin position="130"/>
        <end position="156"/>
    </location>
</feature>
<sequence length="398" mass="43588">MTMIQVKFSTESSTLRESVKEALLYSFPALLVCLVLDFVGGSVLGKYFNVISQTFPMLLVIIPGLMDLRGNVFGAMASRFTTMLHLGKIQNIFDKEVTTNISIAMLGTKVPLLLLWFMGLFKVGNLRQAIIVLFIVITSAILIAVVLGYTAAMITVLPYKRGIDPDMIAAPVITSVSDLITIPSLVYLTLLYERHKWEFYLFSLVMFALLLVLIFNSRFQNEHRRVFSEIVFILTLLALIEGIAGGILEEYSKVIGAVVITAVMYPSLLDSLGNFGAIMAAKSSTKLHLGGMEEIKSLSTIYDIAALLSISPIEGVFTNVFALFIVVHVIHKSASLIPAFLITYPLMVLIALILGLLTAIVAYKLSLDPDNVAIPTVTTLTDVIGTVYVVILAKILLN</sequence>
<protein>
    <submittedName>
        <fullName evidence="11">Mg2+ transport protein (Mgte)</fullName>
    </submittedName>
</protein>
<dbReference type="RefSeq" id="WP_056934973.1">
    <property type="nucleotide sequence ID" value="NZ_CP013050.1"/>
</dbReference>
<name>A0A0S1X9P8_THEBA</name>
<evidence type="ECO:0000313" key="12">
    <source>
        <dbReference type="Proteomes" id="UP000066042"/>
    </source>
</evidence>
<evidence type="ECO:0000256" key="8">
    <source>
        <dbReference type="ARBA" id="ARBA00023136"/>
    </source>
</evidence>
<evidence type="ECO:0000256" key="5">
    <source>
        <dbReference type="ARBA" id="ARBA00022842"/>
    </source>
</evidence>
<reference evidence="11 12" key="1">
    <citation type="journal article" date="2016" name="Genome Announc.">
        <title>Complete genome sequence of the hyperthermophilic and piezophilic archaeon Thermococcus barophilus Ch5, capable of growth at the expense of hydrogenogenesis from carbon monoxide and formate.</title>
        <authorList>
            <person name="Oger P."/>
            <person name="Sokolova T.G."/>
            <person name="Kozhevnikova D.A."/>
            <person name="Taranov E.A."/>
            <person name="Vannier P."/>
            <person name="Lee H.S."/>
            <person name="Kwon K.K."/>
            <person name="Kang S.G."/>
            <person name="Lee J.H."/>
            <person name="Bonch-Osmolovskaya E.A."/>
            <person name="Lebedinsky A.V."/>
        </authorList>
    </citation>
    <scope>NUCLEOTIDE SEQUENCE [LARGE SCALE GENOMIC DNA]</scope>
    <source>
        <strain evidence="12">Ch5</strain>
    </source>
</reference>
<feature type="transmembrane region" description="Helical" evidence="9">
    <location>
        <begin position="372"/>
        <end position="397"/>
    </location>
</feature>
<keyword evidence="3" id="KW-0813">Transport</keyword>